<dbReference type="EMBL" id="JAFBXF010000005">
    <property type="protein sequence ID" value="MBM2417234.1"/>
    <property type="molecule type" value="Genomic_DNA"/>
</dbReference>
<organism evidence="1 2">
    <name type="scientific">Marivita cryptomonadis</name>
    <dbReference type="NCBI Taxonomy" id="505252"/>
    <lineage>
        <taxon>Bacteria</taxon>
        <taxon>Pseudomonadati</taxon>
        <taxon>Pseudomonadota</taxon>
        <taxon>Alphaproteobacteria</taxon>
        <taxon>Rhodobacterales</taxon>
        <taxon>Roseobacteraceae</taxon>
        <taxon>Marivita</taxon>
    </lineage>
</organism>
<name>A0ABS1ZVW5_9RHOB</name>
<reference evidence="1 2" key="1">
    <citation type="submission" date="2021-01" db="EMBL/GenBank/DDBJ databases">
        <title>Diatom-associated Roseobacters Show Island Model of Population Structure.</title>
        <authorList>
            <person name="Qu L."/>
            <person name="Feng X."/>
            <person name="Chen Y."/>
            <person name="Li L."/>
            <person name="Wang X."/>
            <person name="Hu Z."/>
            <person name="Wang H."/>
            <person name="Luo H."/>
        </authorList>
    </citation>
    <scope>NUCLEOTIDE SEQUENCE [LARGE SCALE GENOMIC DNA]</scope>
    <source>
        <strain evidence="1 2">CC28-63</strain>
    </source>
</reference>
<comment type="caution">
    <text evidence="1">The sequence shown here is derived from an EMBL/GenBank/DDBJ whole genome shotgun (WGS) entry which is preliminary data.</text>
</comment>
<evidence type="ECO:0000313" key="2">
    <source>
        <dbReference type="Proteomes" id="UP000809440"/>
    </source>
</evidence>
<protein>
    <submittedName>
        <fullName evidence="1">Uncharacterized protein</fullName>
    </submittedName>
</protein>
<sequence length="218" mass="24530">MPNILTKVAAYERLAQERQMMSLIDQDIIALGGDFIPQRSDWISLFYDSAHKVTSDDGSQYAYRAITTRGELLWFVFSNGKARGYHSEANCPFEAFEEARAALAQRRQIKARWTELQRIARALRRRQARFDILIEDAHSSPLCPMGTRHFLRSVGLSGITRLSGFKLAWLMLLEPQLGFVIHQAALRQGLLNAGDAAPMALPRAMATTSRRKQVAPVG</sequence>
<accession>A0ABS1ZVW5</accession>
<dbReference type="RefSeq" id="WP_238942098.1">
    <property type="nucleotide sequence ID" value="NZ_JAFBXN010000005.1"/>
</dbReference>
<keyword evidence="2" id="KW-1185">Reference proteome</keyword>
<evidence type="ECO:0000313" key="1">
    <source>
        <dbReference type="EMBL" id="MBM2417234.1"/>
    </source>
</evidence>
<proteinExistence type="predicted"/>
<dbReference type="Proteomes" id="UP000809440">
    <property type="component" value="Unassembled WGS sequence"/>
</dbReference>
<gene>
    <name evidence="1" type="ORF">JQX48_09660</name>
</gene>